<gene>
    <name evidence="2" type="ORF">CR513_61614</name>
</gene>
<protein>
    <submittedName>
        <fullName evidence="2">Uncharacterized protein</fullName>
    </submittedName>
</protein>
<feature type="region of interest" description="Disordered" evidence="1">
    <location>
        <begin position="124"/>
        <end position="145"/>
    </location>
</feature>
<name>A0A371E2M5_MUCPR</name>
<keyword evidence="3" id="KW-1185">Reference proteome</keyword>
<dbReference type="EMBL" id="QJKJ01016986">
    <property type="protein sequence ID" value="RDX60258.1"/>
    <property type="molecule type" value="Genomic_DNA"/>
</dbReference>
<reference evidence="2" key="1">
    <citation type="submission" date="2018-05" db="EMBL/GenBank/DDBJ databases">
        <title>Draft genome of Mucuna pruriens seed.</title>
        <authorList>
            <person name="Nnadi N.E."/>
            <person name="Vos R."/>
            <person name="Hasami M.H."/>
            <person name="Devisetty U.K."/>
            <person name="Aguiy J.C."/>
        </authorList>
    </citation>
    <scope>NUCLEOTIDE SEQUENCE [LARGE SCALE GENOMIC DNA]</scope>
    <source>
        <strain evidence="2">JCA_2017</strain>
    </source>
</reference>
<accession>A0A371E2M5</accession>
<feature type="non-terminal residue" evidence="2">
    <location>
        <position position="1"/>
    </location>
</feature>
<comment type="caution">
    <text evidence="2">The sequence shown here is derived from an EMBL/GenBank/DDBJ whole genome shotgun (WGS) entry which is preliminary data.</text>
</comment>
<organism evidence="2 3">
    <name type="scientific">Mucuna pruriens</name>
    <name type="common">Velvet bean</name>
    <name type="synonym">Dolichos pruriens</name>
    <dbReference type="NCBI Taxonomy" id="157652"/>
    <lineage>
        <taxon>Eukaryota</taxon>
        <taxon>Viridiplantae</taxon>
        <taxon>Streptophyta</taxon>
        <taxon>Embryophyta</taxon>
        <taxon>Tracheophyta</taxon>
        <taxon>Spermatophyta</taxon>
        <taxon>Magnoliopsida</taxon>
        <taxon>eudicotyledons</taxon>
        <taxon>Gunneridae</taxon>
        <taxon>Pentapetalae</taxon>
        <taxon>rosids</taxon>
        <taxon>fabids</taxon>
        <taxon>Fabales</taxon>
        <taxon>Fabaceae</taxon>
        <taxon>Papilionoideae</taxon>
        <taxon>50 kb inversion clade</taxon>
        <taxon>NPAAA clade</taxon>
        <taxon>indigoferoid/millettioid clade</taxon>
        <taxon>Phaseoleae</taxon>
        <taxon>Mucuna</taxon>
    </lineage>
</organism>
<evidence type="ECO:0000256" key="1">
    <source>
        <dbReference type="SAM" id="MobiDB-lite"/>
    </source>
</evidence>
<dbReference type="AlphaFoldDB" id="A0A371E2M5"/>
<proteinExistence type="predicted"/>
<evidence type="ECO:0000313" key="2">
    <source>
        <dbReference type="EMBL" id="RDX60258.1"/>
    </source>
</evidence>
<dbReference type="Proteomes" id="UP000257109">
    <property type="component" value="Unassembled WGS sequence"/>
</dbReference>
<evidence type="ECO:0000313" key="3">
    <source>
        <dbReference type="Proteomes" id="UP000257109"/>
    </source>
</evidence>
<sequence length="145" mass="16223">MQNGPKEIVYLALNVKILIGNPILLASRVGITSITFSWGHLVNKSYHNIANLSKAYQISQHLRPNFQVEIKLGVKATNHHLHWKDERIEIEKVSVSSSLSFLDRAGVLPSISLPQITSKRCQKGGSVQAYTNPRRSSVDDTYDID</sequence>